<keyword evidence="4" id="KW-1185">Reference proteome</keyword>
<feature type="compositionally biased region" description="Basic residues" evidence="1">
    <location>
        <begin position="85"/>
        <end position="94"/>
    </location>
</feature>
<evidence type="ECO:0000313" key="4">
    <source>
        <dbReference type="Proteomes" id="UP000321287"/>
    </source>
</evidence>
<feature type="compositionally biased region" description="Pro residues" evidence="1">
    <location>
        <begin position="68"/>
        <end position="84"/>
    </location>
</feature>
<dbReference type="KEGG" id="abg:Asbog_02236"/>
<name>A0AAN4R0U3_9PROT</name>
<dbReference type="RefSeq" id="WP_062165179.1">
    <property type="nucleotide sequence ID" value="NZ_AP014690.1"/>
</dbReference>
<evidence type="ECO:0000256" key="2">
    <source>
        <dbReference type="SAM" id="SignalP"/>
    </source>
</evidence>
<keyword evidence="2" id="KW-0732">Signal</keyword>
<organism evidence="3 4">
    <name type="scientific">Asaia bogorensis NBRC 16594</name>
    <dbReference type="NCBI Taxonomy" id="1231624"/>
    <lineage>
        <taxon>Bacteria</taxon>
        <taxon>Pseudomonadati</taxon>
        <taxon>Pseudomonadota</taxon>
        <taxon>Alphaproteobacteria</taxon>
        <taxon>Acetobacterales</taxon>
        <taxon>Acetobacteraceae</taxon>
        <taxon>Asaia</taxon>
    </lineage>
</organism>
<dbReference type="EMBL" id="BJVS01000001">
    <property type="protein sequence ID" value="GEL52085.1"/>
    <property type="molecule type" value="Genomic_DNA"/>
</dbReference>
<protein>
    <submittedName>
        <fullName evidence="3">Uncharacterized protein</fullName>
    </submittedName>
</protein>
<feature type="region of interest" description="Disordered" evidence="1">
    <location>
        <begin position="36"/>
        <end position="110"/>
    </location>
</feature>
<reference evidence="3 4" key="1">
    <citation type="submission" date="2019-07" db="EMBL/GenBank/DDBJ databases">
        <title>Whole genome shotgun sequence of Asaia bogorensis NBRC 16594.</title>
        <authorList>
            <person name="Hosoyama A."/>
            <person name="Uohara A."/>
            <person name="Ohji S."/>
            <person name="Ichikawa N."/>
        </authorList>
    </citation>
    <scope>NUCLEOTIDE SEQUENCE [LARGE SCALE GENOMIC DNA]</scope>
    <source>
        <strain evidence="3 4">NBRC 16594</strain>
    </source>
</reference>
<gene>
    <name evidence="3" type="ORF">ABO01nite_00920</name>
</gene>
<feature type="chain" id="PRO_5042944916" evidence="2">
    <location>
        <begin position="29"/>
        <end position="110"/>
    </location>
</feature>
<proteinExistence type="predicted"/>
<feature type="compositionally biased region" description="Pro residues" evidence="1">
    <location>
        <begin position="95"/>
        <end position="110"/>
    </location>
</feature>
<evidence type="ECO:0000313" key="3">
    <source>
        <dbReference type="EMBL" id="GEL52085.1"/>
    </source>
</evidence>
<feature type="compositionally biased region" description="Polar residues" evidence="1">
    <location>
        <begin position="41"/>
        <end position="58"/>
    </location>
</feature>
<feature type="signal peptide" evidence="2">
    <location>
        <begin position="1"/>
        <end position="28"/>
    </location>
</feature>
<dbReference type="Proteomes" id="UP000321287">
    <property type="component" value="Unassembled WGS sequence"/>
</dbReference>
<evidence type="ECO:0000256" key="1">
    <source>
        <dbReference type="SAM" id="MobiDB-lite"/>
    </source>
</evidence>
<dbReference type="GeneID" id="78227255"/>
<sequence>MIRHFGSKRILGVALGALSLAAPSLAFAQQGPAPHRYADGTGNNMIEQLNSSQLNNNYKGPYYNRGEAPPPFRPVQVQPPPPPVRPHRHHHRPHPVPPGPMQPVPPGGPR</sequence>
<comment type="caution">
    <text evidence="3">The sequence shown here is derived from an EMBL/GenBank/DDBJ whole genome shotgun (WGS) entry which is preliminary data.</text>
</comment>
<accession>A0AAN4R0U3</accession>
<dbReference type="AlphaFoldDB" id="A0AAN4R0U3"/>